<dbReference type="InterPro" id="IPR045068">
    <property type="entry name" value="BACURD1-3"/>
</dbReference>
<comment type="pathway">
    <text evidence="1">Protein modification; protein ubiquitination.</text>
</comment>
<dbReference type="Gene3D" id="2.130.10.10">
    <property type="entry name" value="YVTN repeat-like/Quinoprotein amine dehydrogenase"/>
    <property type="match status" value="1"/>
</dbReference>
<reference evidence="4" key="1">
    <citation type="submission" date="2015-03" db="EMBL/GenBank/DDBJ databases">
        <title>A transcriptome of Araucaria cunninghamii, an australian fine timber species.</title>
        <authorList>
            <person name="Jing Yi C.J.Y."/>
            <person name="Yin San L.Y.S."/>
            <person name="Abdul Karim S.S."/>
            <person name="Wan Azmi N.N."/>
            <person name="Hercus R.R."/>
            <person name="Croft L.L."/>
        </authorList>
    </citation>
    <scope>NUCLEOTIDE SEQUENCE</scope>
    <source>
        <strain evidence="4">MI0301</strain>
        <tissue evidence="4">Leaf</tissue>
    </source>
</reference>
<evidence type="ECO:0000259" key="3">
    <source>
        <dbReference type="Pfam" id="PF25279"/>
    </source>
</evidence>
<dbReference type="PANTHER" id="PTHR11145:SF23">
    <property type="entry name" value="PROTEIN BINDING PROTEIN"/>
    <property type="match status" value="1"/>
</dbReference>
<dbReference type="EMBL" id="GCKF01047214">
    <property type="protein sequence ID" value="JAG93321.1"/>
    <property type="molecule type" value="Transcribed_RNA"/>
</dbReference>
<dbReference type="Gene3D" id="3.30.710.10">
    <property type="entry name" value="Potassium Channel Kv1.1, Chain A"/>
    <property type="match status" value="1"/>
</dbReference>
<dbReference type="PANTHER" id="PTHR11145">
    <property type="entry name" value="BTB/POZ DOMAIN-CONTAINING ADAPTER FOR CUL3-MEDIATED RHOA DEGRADATION PROTEIN FAMILY MEMBER"/>
    <property type="match status" value="1"/>
</dbReference>
<feature type="domain" description="Potassium channel tetramerisation-type BTB" evidence="2">
    <location>
        <begin position="22"/>
        <end position="110"/>
    </location>
</feature>
<dbReference type="CDD" id="cd18316">
    <property type="entry name" value="BTB_POZ_KCTD-like"/>
    <property type="match status" value="1"/>
</dbReference>
<dbReference type="Pfam" id="PF02214">
    <property type="entry name" value="BTB_2"/>
    <property type="match status" value="1"/>
</dbReference>
<dbReference type="AlphaFoldDB" id="A0A0D6QSE6"/>
<evidence type="ECO:0000313" key="4">
    <source>
        <dbReference type="EMBL" id="JAG93321.1"/>
    </source>
</evidence>
<dbReference type="GO" id="GO:0051260">
    <property type="term" value="P:protein homooligomerization"/>
    <property type="evidence" value="ECO:0007669"/>
    <property type="project" value="InterPro"/>
</dbReference>
<organism evidence="4">
    <name type="scientific">Araucaria cunninghamii</name>
    <name type="common">Hoop pine</name>
    <name type="synonym">Moreton Bay pine</name>
    <dbReference type="NCBI Taxonomy" id="56994"/>
    <lineage>
        <taxon>Eukaryota</taxon>
        <taxon>Viridiplantae</taxon>
        <taxon>Streptophyta</taxon>
        <taxon>Embryophyta</taxon>
        <taxon>Tracheophyta</taxon>
        <taxon>Spermatophyta</taxon>
        <taxon>Pinopsida</taxon>
        <taxon>Pinidae</taxon>
        <taxon>Conifers II</taxon>
        <taxon>Araucariales</taxon>
        <taxon>Araucariaceae</taxon>
        <taxon>Araucaria</taxon>
    </lineage>
</organism>
<sequence>MPPFQGQTPLQAPPSFVQKAIIAIDVGGTVFHTSASALRRADPGSILSSLTHSFPAARKHEESPFFFDRDPDLFAVLLSILRNSKLPSNNGQFFSVDDLISEAQYYGATAAVKSVLASPALDGLDLSRKSVVPSGGREPASALSTDGDGSLVFSHGSKISVYDWALRKRSVVLTHFNCIDALTRISPSIAVAGAVDFPGLHVYDLRRKTHRETVRWEAESREIRLHDPTVQAAAFSPSNNAIFASFESGRKNAHTIMLIDGGTFRPVMELGRRIGVDADFPARKLEWVDTHNILMSSSVNSGPFGYRGEVKLWDVKSHKIVWEWQGSNPGPQHAKNDPLAPDCFADVTVGEEFGAIFKVGARNGGLFMADLRQLDAGWVALGDSNPGPGGAQNKVLTYGKQVFVSRDGSLEAWCEVGSREQGKILRKNFVGSEQGGERITGMVAGGNRVFVARKGLQGVEVWESPSSSSSGSKLV</sequence>
<dbReference type="SUPFAM" id="SSF54695">
    <property type="entry name" value="POZ domain"/>
    <property type="match status" value="1"/>
</dbReference>
<dbReference type="InterPro" id="IPR057441">
    <property type="entry name" value="Beta_prop_At2g24240"/>
</dbReference>
<evidence type="ECO:0000256" key="1">
    <source>
        <dbReference type="ARBA" id="ARBA00004906"/>
    </source>
</evidence>
<protein>
    <submittedName>
        <fullName evidence="4">Uncharacterized protein</fullName>
    </submittedName>
</protein>
<accession>A0A0D6QSE6</accession>
<dbReference type="InterPro" id="IPR011333">
    <property type="entry name" value="SKP1/BTB/POZ_sf"/>
</dbReference>
<dbReference type="SUPFAM" id="SSF63829">
    <property type="entry name" value="Calcium-dependent phosphotriesterase"/>
    <property type="match status" value="1"/>
</dbReference>
<dbReference type="Pfam" id="PF25279">
    <property type="entry name" value="Beta_prop_At2g24240"/>
    <property type="match status" value="1"/>
</dbReference>
<dbReference type="InterPro" id="IPR003131">
    <property type="entry name" value="T1-type_BTB"/>
</dbReference>
<evidence type="ECO:0000259" key="2">
    <source>
        <dbReference type="Pfam" id="PF02214"/>
    </source>
</evidence>
<feature type="domain" description="At2g24240-like C-terminal beta-propeller" evidence="3">
    <location>
        <begin position="141"/>
        <end position="463"/>
    </location>
</feature>
<dbReference type="InterPro" id="IPR015943">
    <property type="entry name" value="WD40/YVTN_repeat-like_dom_sf"/>
</dbReference>
<name>A0A0D6QSE6_ARACU</name>
<proteinExistence type="predicted"/>